<name>A0ABT6CXL8_9MICC</name>
<organism evidence="1 2">
    <name type="scientific">Arthrobacter vasquezii</name>
    <dbReference type="NCBI Taxonomy" id="2977629"/>
    <lineage>
        <taxon>Bacteria</taxon>
        <taxon>Bacillati</taxon>
        <taxon>Actinomycetota</taxon>
        <taxon>Actinomycetes</taxon>
        <taxon>Micrococcales</taxon>
        <taxon>Micrococcaceae</taxon>
        <taxon>Arthrobacter</taxon>
    </lineage>
</organism>
<gene>
    <name evidence="1" type="ORF">P4U43_13690</name>
</gene>
<dbReference type="Proteomes" id="UP001220456">
    <property type="component" value="Unassembled WGS sequence"/>
</dbReference>
<protein>
    <submittedName>
        <fullName evidence="1">Uncharacterized protein</fullName>
    </submittedName>
</protein>
<evidence type="ECO:0000313" key="2">
    <source>
        <dbReference type="Proteomes" id="UP001220456"/>
    </source>
</evidence>
<proteinExistence type="predicted"/>
<dbReference type="RefSeq" id="WP_277359220.1">
    <property type="nucleotide sequence ID" value="NZ_JAROKN010000045.1"/>
</dbReference>
<accession>A0ABT6CXL8</accession>
<keyword evidence="2" id="KW-1185">Reference proteome</keyword>
<sequence length="362" mass="40454">MSSLTVDSVNNWARRNPSARLIQRLANHEIAVHHTALDELPQNEGVHYVRTLLVAAGLLQPRDEILQRFDQWCAHFLANALVADRAVLEPYVRWHVGQKLQRMAHRAPIKSSTTRLARQKVRAASTFLTYLRAHGILPGEVKQSTLDDLVVTHPQIPTLLAGFLTWGATNRILPHLHLELPRTIFPSAGLSETDYHQTIQRLETDPVLPLRVRTAGLLIGLYGQELTRVVALTEDDFYRDQEQLYVHLGTSPVRLPPHLAALILEQQQDAALVHTPNSPRWLYPSVLTGHHLAPKTISASFAQHGVRATPLRNAGLVNLAGHIPIGPLCDLTGIGPYAASRWADIAGRRWSIYPKLRVENQP</sequence>
<evidence type="ECO:0000313" key="1">
    <source>
        <dbReference type="EMBL" id="MDF9278838.1"/>
    </source>
</evidence>
<dbReference type="EMBL" id="JAROKN010000045">
    <property type="protein sequence ID" value="MDF9278838.1"/>
    <property type="molecule type" value="Genomic_DNA"/>
</dbReference>
<reference evidence="1 2" key="1">
    <citation type="journal article" date="2023" name="Int. J. Syst. Evol. Microbiol.">
        <title>Arthrobacter vasquezii sp. nov., isolated from a soil sample from Union Glacier, Antarctica.</title>
        <authorList>
            <person name="Valenzuela-Ibaceta F."/>
            <person name="Carrasco V."/>
            <person name="Lagos-Moraga S."/>
            <person name="Dietz-Vargas C."/>
            <person name="Navarro C.A."/>
            <person name="Perez-Donoso J.M."/>
        </authorList>
    </citation>
    <scope>NUCLEOTIDE SEQUENCE [LARGE SCALE GENOMIC DNA]</scope>
    <source>
        <strain evidence="1 2">EH-1B-1</strain>
    </source>
</reference>
<comment type="caution">
    <text evidence="1">The sequence shown here is derived from an EMBL/GenBank/DDBJ whole genome shotgun (WGS) entry which is preliminary data.</text>
</comment>